<feature type="transmembrane region" description="Helical" evidence="1">
    <location>
        <begin position="115"/>
        <end position="136"/>
    </location>
</feature>
<gene>
    <name evidence="2" type="ORF">EQG49_06870</name>
</gene>
<dbReference type="RefSeq" id="WP_133363278.1">
    <property type="nucleotide sequence ID" value="NZ_CP037940.1"/>
</dbReference>
<keyword evidence="1" id="KW-0472">Membrane</keyword>
<reference evidence="3" key="1">
    <citation type="submission" date="2019-03" db="EMBL/GenBank/DDBJ databases">
        <title>Weissella sp. 26KH-42 Genome sequencing.</title>
        <authorList>
            <person name="Heo J."/>
            <person name="Kim S.-J."/>
            <person name="Kim J.-S."/>
            <person name="Hong S.-B."/>
            <person name="Kwon S.-W."/>
        </authorList>
    </citation>
    <scope>NUCLEOTIDE SEQUENCE [LARGE SCALE GENOMIC DNA]</scope>
    <source>
        <strain evidence="3">26KH-42</strain>
    </source>
</reference>
<evidence type="ECO:0000313" key="2">
    <source>
        <dbReference type="EMBL" id="QBO36200.1"/>
    </source>
</evidence>
<name>A0A4P6YU09_9LACO</name>
<dbReference type="EMBL" id="CP037940">
    <property type="protein sequence ID" value="QBO36200.1"/>
    <property type="molecule type" value="Genomic_DNA"/>
</dbReference>
<evidence type="ECO:0000256" key="1">
    <source>
        <dbReference type="SAM" id="Phobius"/>
    </source>
</evidence>
<protein>
    <submittedName>
        <fullName evidence="2">Uncharacterized protein</fullName>
    </submittedName>
</protein>
<feature type="transmembrane region" description="Helical" evidence="1">
    <location>
        <begin position="214"/>
        <end position="233"/>
    </location>
</feature>
<feature type="transmembrane region" description="Helical" evidence="1">
    <location>
        <begin position="85"/>
        <end position="103"/>
    </location>
</feature>
<feature type="transmembrane region" description="Helical" evidence="1">
    <location>
        <begin position="174"/>
        <end position="193"/>
    </location>
</feature>
<keyword evidence="3" id="KW-1185">Reference proteome</keyword>
<dbReference type="AlphaFoldDB" id="A0A4P6YU09"/>
<organism evidence="2 3">
    <name type="scientific">Periweissella cryptocerci</name>
    <dbReference type="NCBI Taxonomy" id="2506420"/>
    <lineage>
        <taxon>Bacteria</taxon>
        <taxon>Bacillati</taxon>
        <taxon>Bacillota</taxon>
        <taxon>Bacilli</taxon>
        <taxon>Lactobacillales</taxon>
        <taxon>Lactobacillaceae</taxon>
        <taxon>Periweissella</taxon>
    </lineage>
</organism>
<proteinExistence type="predicted"/>
<sequence>MGKFNFSDRKVYLCGWLLLFIITIGLAFFKLTEIIFVLSAVDMLVLQVIVGEHYPSEVDSERMFGMKGIDLRFFTWQKAHKHAKWWLLVPSVLVYVMVIGYVLNYRVNFIPRNFALPLMFLIISGLAYFFSSVYIAEPGRFFRVMTKLQRINIIMAALMIIAGLFIFIDFRANIIGFLVGAQLVMWGSYVFYMRQQSVHNPRQMRLVQYYSGKTELVVVAMIILIKVVNSDSISGVCEAIVWIVIFGITWIIADLLQQVKAVI</sequence>
<accession>A0A4P6YU09</accession>
<keyword evidence="1" id="KW-0812">Transmembrane</keyword>
<feature type="transmembrane region" description="Helical" evidence="1">
    <location>
        <begin position="12"/>
        <end position="29"/>
    </location>
</feature>
<keyword evidence="1" id="KW-1133">Transmembrane helix</keyword>
<feature type="transmembrane region" description="Helical" evidence="1">
    <location>
        <begin position="148"/>
        <end position="168"/>
    </location>
</feature>
<feature type="transmembrane region" description="Helical" evidence="1">
    <location>
        <begin position="239"/>
        <end position="256"/>
    </location>
</feature>
<dbReference type="Proteomes" id="UP000292886">
    <property type="component" value="Chromosome"/>
</dbReference>
<dbReference type="KEGG" id="wei:EQG49_06870"/>
<evidence type="ECO:0000313" key="3">
    <source>
        <dbReference type="Proteomes" id="UP000292886"/>
    </source>
</evidence>